<dbReference type="EMBL" id="JAABOO010000002">
    <property type="protein sequence ID" value="NER13991.1"/>
    <property type="molecule type" value="Genomic_DNA"/>
</dbReference>
<comment type="caution">
    <text evidence="1">The sequence shown here is derived from an EMBL/GenBank/DDBJ whole genome shotgun (WGS) entry which is preliminary data.</text>
</comment>
<dbReference type="Proteomes" id="UP000468581">
    <property type="component" value="Unassembled WGS sequence"/>
</dbReference>
<organism evidence="1 2">
    <name type="scientific">Leptobacterium flavescens</name>
    <dbReference type="NCBI Taxonomy" id="472055"/>
    <lineage>
        <taxon>Bacteria</taxon>
        <taxon>Pseudomonadati</taxon>
        <taxon>Bacteroidota</taxon>
        <taxon>Flavobacteriia</taxon>
        <taxon>Flavobacteriales</taxon>
        <taxon>Flavobacteriaceae</taxon>
        <taxon>Leptobacterium</taxon>
    </lineage>
</organism>
<keyword evidence="2" id="KW-1185">Reference proteome</keyword>
<dbReference type="InterPro" id="IPR029465">
    <property type="entry name" value="ATPgrasp_TupA"/>
</dbReference>
<dbReference type="RefSeq" id="WP_163607258.1">
    <property type="nucleotide sequence ID" value="NZ_JAABOO010000002.1"/>
</dbReference>
<proteinExistence type="predicted"/>
<dbReference type="GO" id="GO:0016740">
    <property type="term" value="F:transferase activity"/>
    <property type="evidence" value="ECO:0007669"/>
    <property type="project" value="UniProtKB-KW"/>
</dbReference>
<name>A0A6P0UKU3_9FLAO</name>
<evidence type="ECO:0000313" key="1">
    <source>
        <dbReference type="EMBL" id="NER13991.1"/>
    </source>
</evidence>
<accession>A0A6P0UKU3</accession>
<reference evidence="1 2" key="1">
    <citation type="submission" date="2020-01" db="EMBL/GenBank/DDBJ databases">
        <title>Leptobacterium flavescens.</title>
        <authorList>
            <person name="Wang G."/>
        </authorList>
    </citation>
    <scope>NUCLEOTIDE SEQUENCE [LARGE SCALE GENOMIC DNA]</scope>
    <source>
        <strain evidence="1 2">KCTC 22160</strain>
    </source>
</reference>
<dbReference type="AlphaFoldDB" id="A0A6P0UKU3"/>
<protein>
    <submittedName>
        <fullName evidence="1">Glycosyltransferase</fullName>
    </submittedName>
</protein>
<dbReference type="Pfam" id="PF14305">
    <property type="entry name" value="ATPgrasp_TupA"/>
    <property type="match status" value="1"/>
</dbReference>
<dbReference type="SUPFAM" id="SSF56059">
    <property type="entry name" value="Glutathione synthetase ATP-binding domain-like"/>
    <property type="match status" value="1"/>
</dbReference>
<gene>
    <name evidence="1" type="ORF">GWK08_11105</name>
</gene>
<evidence type="ECO:0000313" key="2">
    <source>
        <dbReference type="Proteomes" id="UP000468581"/>
    </source>
</evidence>
<sequence>MVLDYSLLIKQICSVIAPKWYIKKSFASNHSYNLNFKRPRTFSEKIAIRKFRYTREMSVLSDKIKVKDYVKERIGEEYLVPTYATLDRLTQKAFDELPQSFVIKANHGSRLNLIVKDKSQYTFKEVKKITDKWLRKKYYLIGMELHYRHIKPGLIVEELLLNEQGEVPKDYKIHYFKNKGDVKYFTEVHADRFSNFRCNFYDGGWNRINNPWVGEEEFDDENMSTRPDRYDELLDVTKRLAEPFKYVRVDFYVFNNRIYFGELTFTPTGGTLRFKKKTMDEYLGNLWED</sequence>
<keyword evidence="1" id="KW-0808">Transferase</keyword>